<evidence type="ECO:0008006" key="4">
    <source>
        <dbReference type="Google" id="ProtNLM"/>
    </source>
</evidence>
<keyword evidence="1" id="KW-1133">Transmembrane helix</keyword>
<proteinExistence type="predicted"/>
<gene>
    <name evidence="2" type="ORF">FZC79_18185</name>
</gene>
<keyword evidence="1" id="KW-0472">Membrane</keyword>
<evidence type="ECO:0000256" key="1">
    <source>
        <dbReference type="SAM" id="Phobius"/>
    </source>
</evidence>
<organism evidence="2 3">
    <name type="scientific">Rossellomorea vietnamensis</name>
    <dbReference type="NCBI Taxonomy" id="218284"/>
    <lineage>
        <taxon>Bacteria</taxon>
        <taxon>Bacillati</taxon>
        <taxon>Bacillota</taxon>
        <taxon>Bacilli</taxon>
        <taxon>Bacillales</taxon>
        <taxon>Bacillaceae</taxon>
        <taxon>Rossellomorea</taxon>
    </lineage>
</organism>
<dbReference type="RefSeq" id="WP_148948196.1">
    <property type="nucleotide sequence ID" value="NZ_VTEH01000017.1"/>
</dbReference>
<protein>
    <recommendedName>
        <fullName evidence="4">RND transporter</fullName>
    </recommendedName>
</protein>
<evidence type="ECO:0000313" key="3">
    <source>
        <dbReference type="Proteomes" id="UP000323317"/>
    </source>
</evidence>
<dbReference type="EMBL" id="VTEH01000017">
    <property type="protein sequence ID" value="TYR73566.1"/>
    <property type="molecule type" value="Genomic_DNA"/>
</dbReference>
<feature type="transmembrane region" description="Helical" evidence="1">
    <location>
        <begin position="82"/>
        <end position="102"/>
    </location>
</feature>
<feature type="transmembrane region" description="Helical" evidence="1">
    <location>
        <begin position="58"/>
        <end position="75"/>
    </location>
</feature>
<name>A0A5D4K968_9BACI</name>
<comment type="caution">
    <text evidence="2">The sequence shown here is derived from an EMBL/GenBank/DDBJ whole genome shotgun (WGS) entry which is preliminary data.</text>
</comment>
<dbReference type="AlphaFoldDB" id="A0A5D4K968"/>
<keyword evidence="1" id="KW-0812">Transmembrane</keyword>
<evidence type="ECO:0000313" key="2">
    <source>
        <dbReference type="EMBL" id="TYR73566.1"/>
    </source>
</evidence>
<accession>A0A5D4K968</accession>
<feature type="transmembrane region" description="Helical" evidence="1">
    <location>
        <begin position="108"/>
        <end position="133"/>
    </location>
</feature>
<reference evidence="2 3" key="1">
    <citation type="submission" date="2019-08" db="EMBL/GenBank/DDBJ databases">
        <title>Bacillus genomes from the desert of Cuatro Cienegas, Coahuila.</title>
        <authorList>
            <person name="Olmedo-Alvarez G."/>
        </authorList>
    </citation>
    <scope>NUCLEOTIDE SEQUENCE [LARGE SCALE GENOMIC DNA]</scope>
    <source>
        <strain evidence="2 3">CH40_1T</strain>
    </source>
</reference>
<dbReference type="Proteomes" id="UP000323317">
    <property type="component" value="Unassembled WGS sequence"/>
</dbReference>
<sequence>MRNKERFQKINWIVFGALLFVGLLLLSEGFDGTRKLVDSQSFDAGQSRLEFRWDSSQTALAAVLLFFSVILAIVWKRVFPFNVPLAMILSGFFYALFTMAYLTGWGGIIGFVGFVLFVSVGVIMILSYTLYFFR</sequence>